<dbReference type="PANTHER" id="PTHR11601:SF34">
    <property type="entry name" value="CYSTEINE DESULFURASE"/>
    <property type="match status" value="1"/>
</dbReference>
<dbReference type="GO" id="GO:0046872">
    <property type="term" value="F:metal ion binding"/>
    <property type="evidence" value="ECO:0007669"/>
    <property type="project" value="UniProtKB-KW"/>
</dbReference>
<comment type="catalytic activity">
    <reaction evidence="9">
        <text>(sulfur carrier)-H + L-cysteine = (sulfur carrier)-SH + L-alanine</text>
        <dbReference type="Rhea" id="RHEA:43892"/>
        <dbReference type="Rhea" id="RHEA-COMP:14737"/>
        <dbReference type="Rhea" id="RHEA-COMP:14739"/>
        <dbReference type="ChEBI" id="CHEBI:29917"/>
        <dbReference type="ChEBI" id="CHEBI:35235"/>
        <dbReference type="ChEBI" id="CHEBI:57972"/>
        <dbReference type="ChEBI" id="CHEBI:64428"/>
        <dbReference type="EC" id="2.8.1.7"/>
    </reaction>
</comment>
<reference evidence="12 13" key="1">
    <citation type="submission" date="2013-04" db="EMBL/GenBank/DDBJ databases">
        <title>The Genome Sequence of Propionimicrobium lymphophilum ACS-093-V-SCH5.</title>
        <authorList>
            <consortium name="The Broad Institute Genomics Platform"/>
            <person name="Earl A."/>
            <person name="Ward D."/>
            <person name="Feldgarden M."/>
            <person name="Gevers D."/>
            <person name="Saerens B."/>
            <person name="Vaneechoutte M."/>
            <person name="Walker B."/>
            <person name="Young S."/>
            <person name="Zeng Q."/>
            <person name="Gargeya S."/>
            <person name="Fitzgerald M."/>
            <person name="Haas B."/>
            <person name="Abouelleil A."/>
            <person name="Allen A.W."/>
            <person name="Alvarado L."/>
            <person name="Arachchi H.M."/>
            <person name="Berlin A.M."/>
            <person name="Chapman S.B."/>
            <person name="Gainer-Dewar J."/>
            <person name="Goldberg J."/>
            <person name="Griggs A."/>
            <person name="Gujja S."/>
            <person name="Hansen M."/>
            <person name="Howarth C."/>
            <person name="Imamovic A."/>
            <person name="Ireland A."/>
            <person name="Larimer J."/>
            <person name="McCowan C."/>
            <person name="Murphy C."/>
            <person name="Pearson M."/>
            <person name="Poon T.W."/>
            <person name="Priest M."/>
            <person name="Roberts A."/>
            <person name="Saif S."/>
            <person name="Shea T."/>
            <person name="Sisk P."/>
            <person name="Sykes S."/>
            <person name="Wortman J."/>
            <person name="Nusbaum C."/>
            <person name="Birren B."/>
        </authorList>
    </citation>
    <scope>NUCLEOTIDE SEQUENCE [LARGE SCALE GENOMIC DNA]</scope>
    <source>
        <strain evidence="12 13">ACS-093-V-SCH5</strain>
    </source>
</reference>
<dbReference type="InterPro" id="IPR015422">
    <property type="entry name" value="PyrdxlP-dep_Trfase_small"/>
</dbReference>
<proteinExistence type="inferred from homology"/>
<evidence type="ECO:0000313" key="13">
    <source>
        <dbReference type="Proteomes" id="UP000014417"/>
    </source>
</evidence>
<keyword evidence="13" id="KW-1185">Reference proteome</keyword>
<dbReference type="EMBL" id="AGZR01000006">
    <property type="protein sequence ID" value="EPD32779.1"/>
    <property type="molecule type" value="Genomic_DNA"/>
</dbReference>
<evidence type="ECO:0000256" key="4">
    <source>
        <dbReference type="ARBA" id="ARBA00022679"/>
    </source>
</evidence>
<evidence type="ECO:0000256" key="5">
    <source>
        <dbReference type="ARBA" id="ARBA00022723"/>
    </source>
</evidence>
<keyword evidence="6" id="KW-0663">Pyridoxal phosphate</keyword>
<evidence type="ECO:0000256" key="7">
    <source>
        <dbReference type="ARBA" id="ARBA00023004"/>
    </source>
</evidence>
<keyword evidence="8" id="KW-0411">Iron-sulfur</keyword>
<evidence type="ECO:0000256" key="6">
    <source>
        <dbReference type="ARBA" id="ARBA00022898"/>
    </source>
</evidence>
<comment type="caution">
    <text evidence="12">The sequence shown here is derived from an EMBL/GenBank/DDBJ whole genome shotgun (WGS) entry which is preliminary data.</text>
</comment>
<dbReference type="AlphaFoldDB" id="S2WYI1"/>
<comment type="cofactor">
    <cofactor evidence="1 10">
        <name>pyridoxal 5'-phosphate</name>
        <dbReference type="ChEBI" id="CHEBI:597326"/>
    </cofactor>
</comment>
<feature type="domain" description="Aminotransferase class V" evidence="11">
    <location>
        <begin position="5"/>
        <end position="354"/>
    </location>
</feature>
<dbReference type="Pfam" id="PF00266">
    <property type="entry name" value="Aminotran_5"/>
    <property type="match status" value="1"/>
</dbReference>
<keyword evidence="4" id="KW-0808">Transferase</keyword>
<evidence type="ECO:0000256" key="10">
    <source>
        <dbReference type="RuleBase" id="RU004504"/>
    </source>
</evidence>
<dbReference type="SUPFAM" id="SSF53383">
    <property type="entry name" value="PLP-dependent transferases"/>
    <property type="match status" value="1"/>
</dbReference>
<protein>
    <recommendedName>
        <fullName evidence="3">cysteine desulfurase</fullName>
        <ecNumber evidence="3">2.8.1.7</ecNumber>
    </recommendedName>
</protein>
<dbReference type="STRING" id="883161.HMPREF9306_01086"/>
<dbReference type="OrthoDB" id="9808002at2"/>
<keyword evidence="7" id="KW-0408">Iron</keyword>
<dbReference type="RefSeq" id="WP_016455919.1">
    <property type="nucleotide sequence ID" value="NZ_KE150269.1"/>
</dbReference>
<dbReference type="PANTHER" id="PTHR11601">
    <property type="entry name" value="CYSTEINE DESULFURYLASE FAMILY MEMBER"/>
    <property type="match status" value="1"/>
</dbReference>
<dbReference type="InterPro" id="IPR015421">
    <property type="entry name" value="PyrdxlP-dep_Trfase_major"/>
</dbReference>
<evidence type="ECO:0000313" key="12">
    <source>
        <dbReference type="EMBL" id="EPD32779.1"/>
    </source>
</evidence>
<name>S2WYI1_9ACTN</name>
<dbReference type="Gene3D" id="3.90.1150.10">
    <property type="entry name" value="Aspartate Aminotransferase, domain 1"/>
    <property type="match status" value="1"/>
</dbReference>
<dbReference type="PROSITE" id="PS00595">
    <property type="entry name" value="AA_TRANSFER_CLASS_5"/>
    <property type="match status" value="1"/>
</dbReference>
<evidence type="ECO:0000256" key="8">
    <source>
        <dbReference type="ARBA" id="ARBA00023014"/>
    </source>
</evidence>
<sequence length="372" mass="39089">MDGAFLDHAASSPLRPVALEAMVGCAGLSNPASLHRKGRLARASLEDAREKIANLFGAKPDEVIFTSGGSESDTIAVLGASALQETSRPELVISPIEHQAVEKSSEVLGARLRKARVNSEGVVDLESLQLNEKTGLVSVMWANNEVGSVQPIDQIVAFAKKAGSLVHCDAVQAAGHFPIDFDKSGIDLLSISAHKMGGPVGIGALIIKRGLNLPPWGLGGRQEGGIRSGTQPVALANGFAAAASEAVNAIDGEFERISKLRDQIIETVNSTPGTRVNGDGSNPYVINIGVDGTSADDLLFLFDQRGICISTGSACRAGVHGPSEVLLAMGQNAQEASQAIRLSMGWSTTEEEVRFFVAAFREVVETARSVQW</sequence>
<dbReference type="InterPro" id="IPR000192">
    <property type="entry name" value="Aminotrans_V_dom"/>
</dbReference>
<dbReference type="PIRSF" id="PIRSF005572">
    <property type="entry name" value="NifS"/>
    <property type="match status" value="1"/>
</dbReference>
<evidence type="ECO:0000256" key="3">
    <source>
        <dbReference type="ARBA" id="ARBA00012239"/>
    </source>
</evidence>
<dbReference type="PATRIC" id="fig|883161.3.peg.1082"/>
<dbReference type="Gene3D" id="3.40.640.10">
    <property type="entry name" value="Type I PLP-dependent aspartate aminotransferase-like (Major domain)"/>
    <property type="match status" value="1"/>
</dbReference>
<evidence type="ECO:0000259" key="11">
    <source>
        <dbReference type="Pfam" id="PF00266"/>
    </source>
</evidence>
<dbReference type="GO" id="GO:0031071">
    <property type="term" value="F:cysteine desulfurase activity"/>
    <property type="evidence" value="ECO:0007669"/>
    <property type="project" value="UniProtKB-EC"/>
</dbReference>
<dbReference type="HOGENOM" id="CLU_003433_0_0_11"/>
<evidence type="ECO:0000256" key="2">
    <source>
        <dbReference type="ARBA" id="ARBA00006490"/>
    </source>
</evidence>
<evidence type="ECO:0000256" key="1">
    <source>
        <dbReference type="ARBA" id="ARBA00001933"/>
    </source>
</evidence>
<dbReference type="Gene3D" id="1.10.260.50">
    <property type="match status" value="1"/>
</dbReference>
<evidence type="ECO:0000256" key="9">
    <source>
        <dbReference type="ARBA" id="ARBA00050776"/>
    </source>
</evidence>
<organism evidence="12 13">
    <name type="scientific">Propionimicrobium lymphophilum ACS-093-V-SCH5</name>
    <dbReference type="NCBI Taxonomy" id="883161"/>
    <lineage>
        <taxon>Bacteria</taxon>
        <taxon>Bacillati</taxon>
        <taxon>Actinomycetota</taxon>
        <taxon>Actinomycetes</taxon>
        <taxon>Propionibacteriales</taxon>
        <taxon>Propionibacteriaceae</taxon>
        <taxon>Propionimicrobium</taxon>
    </lineage>
</organism>
<dbReference type="GO" id="GO:0051536">
    <property type="term" value="F:iron-sulfur cluster binding"/>
    <property type="evidence" value="ECO:0007669"/>
    <property type="project" value="UniProtKB-KW"/>
</dbReference>
<accession>S2WYI1</accession>
<dbReference type="InterPro" id="IPR016454">
    <property type="entry name" value="Cysteine_dSase"/>
</dbReference>
<dbReference type="InterPro" id="IPR020578">
    <property type="entry name" value="Aminotrans_V_PyrdxlP_BS"/>
</dbReference>
<gene>
    <name evidence="12" type="ORF">HMPREF9306_01086</name>
</gene>
<dbReference type="InterPro" id="IPR015424">
    <property type="entry name" value="PyrdxlP-dep_Trfase"/>
</dbReference>
<keyword evidence="5" id="KW-0479">Metal-binding</keyword>
<dbReference type="EC" id="2.8.1.7" evidence="3"/>
<comment type="similarity">
    <text evidence="2">Belongs to the class-V pyridoxal-phosphate-dependent aminotransferase family. NifS/IscS subfamily.</text>
</comment>
<dbReference type="Proteomes" id="UP000014417">
    <property type="component" value="Unassembled WGS sequence"/>
</dbReference>